<organism evidence="3 6">
    <name type="scientific">Synchytrium endobioticum</name>
    <dbReference type="NCBI Taxonomy" id="286115"/>
    <lineage>
        <taxon>Eukaryota</taxon>
        <taxon>Fungi</taxon>
        <taxon>Fungi incertae sedis</taxon>
        <taxon>Chytridiomycota</taxon>
        <taxon>Chytridiomycota incertae sedis</taxon>
        <taxon>Chytridiomycetes</taxon>
        <taxon>Synchytriales</taxon>
        <taxon>Synchytriaceae</taxon>
        <taxon>Synchytrium</taxon>
    </lineage>
</organism>
<evidence type="ECO:0000256" key="1">
    <source>
        <dbReference type="SAM" id="SignalP"/>
    </source>
</evidence>
<dbReference type="EMBL" id="QEAM01000361">
    <property type="protein sequence ID" value="TPX40789.1"/>
    <property type="molecule type" value="Genomic_DNA"/>
</dbReference>
<protein>
    <submittedName>
        <fullName evidence="3">Uncharacterized protein</fullName>
    </submittedName>
</protein>
<dbReference type="EMBL" id="QEAM01000361">
    <property type="protein sequence ID" value="TPX40792.1"/>
    <property type="molecule type" value="Genomic_DNA"/>
</dbReference>
<evidence type="ECO:0000313" key="5">
    <source>
        <dbReference type="Proteomes" id="UP000317494"/>
    </source>
</evidence>
<evidence type="ECO:0000313" key="6">
    <source>
        <dbReference type="Proteomes" id="UP000320475"/>
    </source>
</evidence>
<accession>A0A507CNS7</accession>
<dbReference type="EMBL" id="QEAN01000257">
    <property type="protein sequence ID" value="TPX41782.1"/>
    <property type="molecule type" value="Genomic_DNA"/>
</dbReference>
<keyword evidence="5" id="KW-1185">Reference proteome</keyword>
<comment type="caution">
    <text evidence="3">The sequence shown here is derived from an EMBL/GenBank/DDBJ whole genome shotgun (WGS) entry which is preliminary data.</text>
</comment>
<dbReference type="Proteomes" id="UP000317494">
    <property type="component" value="Unassembled WGS sequence"/>
</dbReference>
<feature type="chain" id="PRO_5036130987" evidence="1">
    <location>
        <begin position="21"/>
        <end position="191"/>
    </location>
</feature>
<dbReference type="Proteomes" id="UP000320475">
    <property type="component" value="Unassembled WGS sequence"/>
</dbReference>
<dbReference type="VEuPathDB" id="FungiDB:SeMB42_g05415"/>
<keyword evidence="1" id="KW-0732">Signal</keyword>
<reference evidence="5 6" key="1">
    <citation type="journal article" date="2019" name="Sci. Rep.">
        <title>Comparative genomics of chytrid fungi reveal insights into the obligate biotrophic and pathogenic lifestyle of Synchytrium endobioticum.</title>
        <authorList>
            <person name="van de Vossenberg B.T.L.H."/>
            <person name="Warris S."/>
            <person name="Nguyen H.D.T."/>
            <person name="van Gent-Pelzer M.P.E."/>
            <person name="Joly D.L."/>
            <person name="van de Geest H.C."/>
            <person name="Bonants P.J.M."/>
            <person name="Smith D.S."/>
            <person name="Levesque C.A."/>
            <person name="van der Lee T.A.J."/>
        </authorList>
    </citation>
    <scope>NUCLEOTIDE SEQUENCE [LARGE SCALE GENOMIC DNA]</scope>
    <source>
        <strain evidence="3 6">LEV6574</strain>
        <strain evidence="4 5">MB42</strain>
    </source>
</reference>
<sequence>MLPKIVIAVLAASSAALVSANEKAAHNHEKYAPEMFKDGAYKTEILTKEDHYVSEKGPIVVMERADHYPEVVYREDFVEVPYTLKGPKYEGHIKFPSEYAKYETKSDGPHLPEMKPRQIFSPIYEKQFVCPKYEKIVVVKVPAKCVCEPIEVKPKIVKAPEFKELPHEYKEDVYAKEVMHGKDAHYGGKGY</sequence>
<proteinExistence type="predicted"/>
<evidence type="ECO:0000313" key="3">
    <source>
        <dbReference type="EMBL" id="TPX40792.1"/>
    </source>
</evidence>
<dbReference type="AlphaFoldDB" id="A0A507CNS7"/>
<gene>
    <name evidence="3" type="ORF">SeLEV6574_g06407</name>
    <name evidence="2" type="ORF">SeLEV6574_g06413</name>
    <name evidence="4" type="ORF">SeMB42_g05415</name>
</gene>
<name>A0A507CNS7_9FUNG</name>
<feature type="signal peptide" evidence="1">
    <location>
        <begin position="1"/>
        <end position="20"/>
    </location>
</feature>
<dbReference type="OrthoDB" id="2175999at2759"/>
<evidence type="ECO:0000313" key="2">
    <source>
        <dbReference type="EMBL" id="TPX40789.1"/>
    </source>
</evidence>
<evidence type="ECO:0000313" key="4">
    <source>
        <dbReference type="EMBL" id="TPX41782.1"/>
    </source>
</evidence>